<keyword evidence="2" id="KW-1185">Reference proteome</keyword>
<dbReference type="AlphaFoldDB" id="A0A0P1B0T1"/>
<dbReference type="GeneID" id="59052882"/>
<dbReference type="EMBL" id="CCYD01002864">
    <property type="protein sequence ID" value="CEG47758.1"/>
    <property type="molecule type" value="Genomic_DNA"/>
</dbReference>
<reference evidence="2" key="1">
    <citation type="submission" date="2014-09" db="EMBL/GenBank/DDBJ databases">
        <authorList>
            <person name="Sharma Rahul"/>
            <person name="Thines Marco"/>
        </authorList>
    </citation>
    <scope>NUCLEOTIDE SEQUENCE [LARGE SCALE GENOMIC DNA]</scope>
</reference>
<name>A0A0P1B0T1_PLAHL</name>
<proteinExistence type="predicted"/>
<accession>A0A0P1B0T1</accession>
<dbReference type="Proteomes" id="UP000054928">
    <property type="component" value="Unassembled WGS sequence"/>
</dbReference>
<evidence type="ECO:0000313" key="1">
    <source>
        <dbReference type="EMBL" id="CEG47758.1"/>
    </source>
</evidence>
<evidence type="ECO:0000313" key="2">
    <source>
        <dbReference type="Proteomes" id="UP000054928"/>
    </source>
</evidence>
<protein>
    <submittedName>
        <fullName evidence="1">Uncharacterized protein</fullName>
    </submittedName>
</protein>
<organism evidence="1 2">
    <name type="scientific">Plasmopara halstedii</name>
    <name type="common">Downy mildew of sunflower</name>
    <dbReference type="NCBI Taxonomy" id="4781"/>
    <lineage>
        <taxon>Eukaryota</taxon>
        <taxon>Sar</taxon>
        <taxon>Stramenopiles</taxon>
        <taxon>Oomycota</taxon>
        <taxon>Peronosporomycetes</taxon>
        <taxon>Peronosporales</taxon>
        <taxon>Peronosporaceae</taxon>
        <taxon>Plasmopara</taxon>
    </lineage>
</organism>
<dbReference type="RefSeq" id="XP_036263424.1">
    <property type="nucleotide sequence ID" value="XM_036407173.1"/>
</dbReference>
<sequence length="92" mass="10777">MLVVFGHPRSQNHDDVHKVYLFEFDAICYSHVLCSPISELRYTRCDTESANSKLLVWVTCRRILLAWILVWNYATNTKSVLNTFVSSRVLRE</sequence>